<dbReference type="EMBL" id="JAIWYP010000008">
    <property type="protein sequence ID" value="KAH3779267.1"/>
    <property type="molecule type" value="Genomic_DNA"/>
</dbReference>
<reference evidence="2" key="1">
    <citation type="journal article" date="2019" name="bioRxiv">
        <title>The Genome of the Zebra Mussel, Dreissena polymorpha: A Resource for Invasive Species Research.</title>
        <authorList>
            <person name="McCartney M.A."/>
            <person name="Auch B."/>
            <person name="Kono T."/>
            <person name="Mallez S."/>
            <person name="Zhang Y."/>
            <person name="Obille A."/>
            <person name="Becker A."/>
            <person name="Abrahante J.E."/>
            <person name="Garbe J."/>
            <person name="Badalamenti J.P."/>
            <person name="Herman A."/>
            <person name="Mangelson H."/>
            <person name="Liachko I."/>
            <person name="Sullivan S."/>
            <person name="Sone E.D."/>
            <person name="Koren S."/>
            <person name="Silverstein K.A.T."/>
            <person name="Beckman K.B."/>
            <person name="Gohl D.M."/>
        </authorList>
    </citation>
    <scope>NUCLEOTIDE SEQUENCE</scope>
    <source>
        <strain evidence="2">Duluth1</strain>
        <tissue evidence="2">Whole animal</tissue>
    </source>
</reference>
<proteinExistence type="predicted"/>
<sequence length="193" mass="21680">MMNCKHFDNKFSFPIAPGKHNPPCVLTKAREIGRTVRHSSQCKVTDTDLQDIFITMTSLLTDPVCLTNDVAAQEAVKKLAELEKDVLKITTEEMIHLLEAAQDTLKKAENIADQSLDEMQIHLEKCRKELNSHTDKCKQTLDDHTAKCTNAIDEHISKTAESTFEQSCEGRLQRKTAVGCHSANDANCRTRLI</sequence>
<dbReference type="Proteomes" id="UP000828390">
    <property type="component" value="Unassembled WGS sequence"/>
</dbReference>
<accession>A0A9D4EJR1</accession>
<keyword evidence="3" id="KW-1185">Reference proteome</keyword>
<reference evidence="2" key="2">
    <citation type="submission" date="2020-11" db="EMBL/GenBank/DDBJ databases">
        <authorList>
            <person name="McCartney M.A."/>
            <person name="Auch B."/>
            <person name="Kono T."/>
            <person name="Mallez S."/>
            <person name="Becker A."/>
            <person name="Gohl D.M."/>
            <person name="Silverstein K.A.T."/>
            <person name="Koren S."/>
            <person name="Bechman K.B."/>
            <person name="Herman A."/>
            <person name="Abrahante J.E."/>
            <person name="Garbe J."/>
        </authorList>
    </citation>
    <scope>NUCLEOTIDE SEQUENCE</scope>
    <source>
        <strain evidence="2">Duluth1</strain>
        <tissue evidence="2">Whole animal</tissue>
    </source>
</reference>
<evidence type="ECO:0000256" key="1">
    <source>
        <dbReference type="SAM" id="Coils"/>
    </source>
</evidence>
<protein>
    <submittedName>
        <fullName evidence="2">Uncharacterized protein</fullName>
    </submittedName>
</protein>
<organism evidence="2 3">
    <name type="scientific">Dreissena polymorpha</name>
    <name type="common">Zebra mussel</name>
    <name type="synonym">Mytilus polymorpha</name>
    <dbReference type="NCBI Taxonomy" id="45954"/>
    <lineage>
        <taxon>Eukaryota</taxon>
        <taxon>Metazoa</taxon>
        <taxon>Spiralia</taxon>
        <taxon>Lophotrochozoa</taxon>
        <taxon>Mollusca</taxon>
        <taxon>Bivalvia</taxon>
        <taxon>Autobranchia</taxon>
        <taxon>Heteroconchia</taxon>
        <taxon>Euheterodonta</taxon>
        <taxon>Imparidentia</taxon>
        <taxon>Neoheterodontei</taxon>
        <taxon>Myida</taxon>
        <taxon>Dreissenoidea</taxon>
        <taxon>Dreissenidae</taxon>
        <taxon>Dreissena</taxon>
    </lineage>
</organism>
<feature type="coiled-coil region" evidence="1">
    <location>
        <begin position="72"/>
        <end position="143"/>
    </location>
</feature>
<comment type="caution">
    <text evidence="2">The sequence shown here is derived from an EMBL/GenBank/DDBJ whole genome shotgun (WGS) entry which is preliminary data.</text>
</comment>
<evidence type="ECO:0000313" key="3">
    <source>
        <dbReference type="Proteomes" id="UP000828390"/>
    </source>
</evidence>
<keyword evidence="1" id="KW-0175">Coiled coil</keyword>
<evidence type="ECO:0000313" key="2">
    <source>
        <dbReference type="EMBL" id="KAH3779267.1"/>
    </source>
</evidence>
<name>A0A9D4EJR1_DREPO</name>
<gene>
    <name evidence="2" type="ORF">DPMN_157067</name>
</gene>
<dbReference type="AlphaFoldDB" id="A0A9D4EJR1"/>